<accession>S7T057</accession>
<keyword evidence="2" id="KW-0378">Hydrolase</keyword>
<evidence type="ECO:0000256" key="3">
    <source>
        <dbReference type="SAM" id="Coils"/>
    </source>
</evidence>
<protein>
    <submittedName>
        <fullName evidence="5">Peptidase M20</fullName>
    </submittedName>
</protein>
<comment type="caution">
    <text evidence="5">The sequence shown here is derived from an EMBL/GenBank/DDBJ whole genome shotgun (WGS) entry which is preliminary data.</text>
</comment>
<dbReference type="PANTHER" id="PTHR43808:SF32">
    <property type="entry name" value="ARGE_DAPE-RELATED DEACYLASE"/>
    <property type="match status" value="1"/>
</dbReference>
<reference evidence="5 6" key="1">
    <citation type="journal article" date="2013" name="Genome Announc.">
        <title>Draft genome sequences for three mercury-methylating, sulfate-reducing bacteria.</title>
        <authorList>
            <person name="Brown S.D."/>
            <person name="Hurt R.A.Jr."/>
            <person name="Gilmour C.C."/>
            <person name="Elias D.A."/>
        </authorList>
    </citation>
    <scope>NUCLEOTIDE SEQUENCE [LARGE SCALE GENOMIC DNA]</scope>
    <source>
        <strain evidence="5 6">DSM 16529</strain>
    </source>
</reference>
<dbReference type="OrthoDB" id="5443984at2"/>
<dbReference type="STRING" id="1121439.dsat_1602"/>
<dbReference type="PANTHER" id="PTHR43808">
    <property type="entry name" value="ACETYLORNITHINE DEACETYLASE"/>
    <property type="match status" value="1"/>
</dbReference>
<organism evidence="5 6">
    <name type="scientific">Alkalidesulfovibrio alkalitolerans DSM 16529</name>
    <dbReference type="NCBI Taxonomy" id="1121439"/>
    <lineage>
        <taxon>Bacteria</taxon>
        <taxon>Pseudomonadati</taxon>
        <taxon>Thermodesulfobacteriota</taxon>
        <taxon>Desulfovibrionia</taxon>
        <taxon>Desulfovibrionales</taxon>
        <taxon>Desulfovibrionaceae</taxon>
        <taxon>Alkalidesulfovibrio</taxon>
    </lineage>
</organism>
<name>S7T057_9BACT</name>
<keyword evidence="6" id="KW-1185">Reference proteome</keyword>
<keyword evidence="3" id="KW-0175">Coiled coil</keyword>
<dbReference type="AlphaFoldDB" id="S7T057"/>
<dbReference type="RefSeq" id="WP_020888298.1">
    <property type="nucleotide sequence ID" value="NZ_ATHI01000032.1"/>
</dbReference>
<dbReference type="SUPFAM" id="SSF53187">
    <property type="entry name" value="Zn-dependent exopeptidases"/>
    <property type="match status" value="1"/>
</dbReference>
<feature type="domain" description="Peptidase M20 dimerisation" evidence="4">
    <location>
        <begin position="200"/>
        <end position="302"/>
    </location>
</feature>
<evidence type="ECO:0000256" key="2">
    <source>
        <dbReference type="ARBA" id="ARBA00022801"/>
    </source>
</evidence>
<evidence type="ECO:0000313" key="6">
    <source>
        <dbReference type="Proteomes" id="UP000014975"/>
    </source>
</evidence>
<dbReference type="InterPro" id="IPR011650">
    <property type="entry name" value="Peptidase_M20_dimer"/>
</dbReference>
<dbReference type="NCBIfam" id="NF010589">
    <property type="entry name" value="PRK13983.1"/>
    <property type="match status" value="1"/>
</dbReference>
<proteinExistence type="predicted"/>
<dbReference type="Gene3D" id="3.40.630.10">
    <property type="entry name" value="Zn peptidases"/>
    <property type="match status" value="2"/>
</dbReference>
<feature type="coiled-coil region" evidence="3">
    <location>
        <begin position="2"/>
        <end position="29"/>
    </location>
</feature>
<evidence type="ECO:0000259" key="4">
    <source>
        <dbReference type="Pfam" id="PF07687"/>
    </source>
</evidence>
<dbReference type="SUPFAM" id="SSF55031">
    <property type="entry name" value="Bacterial exopeptidase dimerisation domain"/>
    <property type="match status" value="1"/>
</dbReference>
<gene>
    <name evidence="5" type="ORF">dsat_1602</name>
</gene>
<dbReference type="Proteomes" id="UP000014975">
    <property type="component" value="Unassembled WGS sequence"/>
</dbReference>
<dbReference type="Gene3D" id="3.30.70.360">
    <property type="match status" value="1"/>
</dbReference>
<dbReference type="PATRIC" id="fig|1121439.3.peg.2989"/>
<dbReference type="eggNOG" id="COG0624">
    <property type="taxonomic scope" value="Bacteria"/>
</dbReference>
<dbReference type="InterPro" id="IPR036264">
    <property type="entry name" value="Bact_exopeptidase_dim_dom"/>
</dbReference>
<dbReference type="InterPro" id="IPR050072">
    <property type="entry name" value="Peptidase_M20A"/>
</dbReference>
<dbReference type="GO" id="GO:0046872">
    <property type="term" value="F:metal ion binding"/>
    <property type="evidence" value="ECO:0007669"/>
    <property type="project" value="UniProtKB-KW"/>
</dbReference>
<sequence length="410" mass="45050">MLDAVLRHIEAQRSEVVSLQENLVALLALGPDNGGDGEDAKCSFVRDYIRGLGLHEHIEMPSPDPRVNSGSRPNLAVRIQGRSPRTLWVISHLDVVPAGDLSLWTTDPWRLHVEDDILIGRGVEDNNQAVVSSLLAAKALRELNVTPNLSYGMLFVADEETGSKHGLDFVLREHGERFGKDDLFLIPDFGEPDGSLLELAEKSMFWLKITVTGKQCHASVPHEGVNSLVAAAAFILKIRSLGECFDRVDPLFDPPRSTFEPTKKEANVENVNTVPGRDVFYVDCRVLAEYPLTQVFDAIRDMGREIERAYGVSVEYHVVQEEQAAPATSPDSDVARALSRAVFAETGKAPTPRGIGGGTVAAYLRRRGYEAAVWATLLHNAHQPGERARISNHLNDAKVIARMLLDDGQA</sequence>
<evidence type="ECO:0000256" key="1">
    <source>
        <dbReference type="ARBA" id="ARBA00022723"/>
    </source>
</evidence>
<dbReference type="GO" id="GO:0016787">
    <property type="term" value="F:hydrolase activity"/>
    <property type="evidence" value="ECO:0007669"/>
    <property type="project" value="UniProtKB-KW"/>
</dbReference>
<keyword evidence="1" id="KW-0479">Metal-binding</keyword>
<evidence type="ECO:0000313" key="5">
    <source>
        <dbReference type="EMBL" id="EPR30462.1"/>
    </source>
</evidence>
<dbReference type="Pfam" id="PF01546">
    <property type="entry name" value="Peptidase_M20"/>
    <property type="match status" value="1"/>
</dbReference>
<dbReference type="EMBL" id="ATHI01000032">
    <property type="protein sequence ID" value="EPR30462.1"/>
    <property type="molecule type" value="Genomic_DNA"/>
</dbReference>
<dbReference type="InterPro" id="IPR002933">
    <property type="entry name" value="Peptidase_M20"/>
</dbReference>
<dbReference type="Pfam" id="PF07687">
    <property type="entry name" value="M20_dimer"/>
    <property type="match status" value="1"/>
</dbReference>